<evidence type="ECO:0000313" key="9">
    <source>
        <dbReference type="Proteomes" id="UP000009084"/>
    </source>
</evidence>
<dbReference type="PANTHER" id="PTHR37534">
    <property type="entry name" value="TRANSCRIPTIONAL ACTIVATOR PROTEIN UGA3"/>
    <property type="match status" value="1"/>
</dbReference>
<keyword evidence="4" id="KW-0804">Transcription</keyword>
<comment type="subcellular location">
    <subcellularLocation>
        <location evidence="1">Nucleus</location>
    </subcellularLocation>
</comment>
<feature type="region of interest" description="Disordered" evidence="6">
    <location>
        <begin position="114"/>
        <end position="237"/>
    </location>
</feature>
<dbReference type="EMBL" id="ACFW01000001">
    <property type="protein sequence ID" value="EER29854.1"/>
    <property type="molecule type" value="Genomic_DNA"/>
</dbReference>
<reference evidence="8 9" key="1">
    <citation type="journal article" date="2009" name="Genome Res.">
        <title>Comparative genomic analyses of the human fungal pathogens Coccidioides and their relatives.</title>
        <authorList>
            <person name="Sharpton T.J."/>
            <person name="Stajich J.E."/>
            <person name="Rounsley S.D."/>
            <person name="Gardner M.J."/>
            <person name="Wortman J.R."/>
            <person name="Jordar V.S."/>
            <person name="Maiti R."/>
            <person name="Kodira C.D."/>
            <person name="Neafsey D.E."/>
            <person name="Zeng Q."/>
            <person name="Hung C.-Y."/>
            <person name="McMahan C."/>
            <person name="Muszewska A."/>
            <person name="Grynberg M."/>
            <person name="Mandel M.A."/>
            <person name="Kellner E.M."/>
            <person name="Barker B.M."/>
            <person name="Galgiani J.N."/>
            <person name="Orbach M.J."/>
            <person name="Kirkland T.N."/>
            <person name="Cole G.T."/>
            <person name="Henn M.R."/>
            <person name="Birren B.W."/>
            <person name="Taylor J.W."/>
        </authorList>
    </citation>
    <scope>NUCLEOTIDE SEQUENCE [LARGE SCALE GENOMIC DNA]</scope>
    <source>
        <strain evidence="9">C735</strain>
    </source>
</reference>
<evidence type="ECO:0000256" key="5">
    <source>
        <dbReference type="ARBA" id="ARBA00023242"/>
    </source>
</evidence>
<dbReference type="InterPro" id="IPR036864">
    <property type="entry name" value="Zn2-C6_fun-type_DNA-bd_sf"/>
</dbReference>
<dbReference type="VEuPathDB" id="FungiDB:CPC735_011720"/>
<evidence type="ECO:0000256" key="1">
    <source>
        <dbReference type="ARBA" id="ARBA00004123"/>
    </source>
</evidence>
<dbReference type="GO" id="GO:0000981">
    <property type="term" value="F:DNA-binding transcription factor activity, RNA polymerase II-specific"/>
    <property type="evidence" value="ECO:0007669"/>
    <property type="project" value="InterPro"/>
</dbReference>
<dbReference type="Gene3D" id="4.10.240.10">
    <property type="entry name" value="Zn(2)-C6 fungal-type DNA-binding domain"/>
    <property type="match status" value="1"/>
</dbReference>
<dbReference type="Pfam" id="PF00172">
    <property type="entry name" value="Zn_clus"/>
    <property type="match status" value="1"/>
</dbReference>
<dbReference type="GO" id="GO:0045944">
    <property type="term" value="P:positive regulation of transcription by RNA polymerase II"/>
    <property type="evidence" value="ECO:0007669"/>
    <property type="project" value="TreeGrafter"/>
</dbReference>
<dbReference type="GO" id="GO:0008270">
    <property type="term" value="F:zinc ion binding"/>
    <property type="evidence" value="ECO:0007669"/>
    <property type="project" value="InterPro"/>
</dbReference>
<dbReference type="CDD" id="cd00067">
    <property type="entry name" value="GAL4"/>
    <property type="match status" value="1"/>
</dbReference>
<dbReference type="HOGENOM" id="CLU_011075_0_1_1"/>
<evidence type="ECO:0000256" key="6">
    <source>
        <dbReference type="SAM" id="MobiDB-lite"/>
    </source>
</evidence>
<accession>C5NZG1</accession>
<dbReference type="PROSITE" id="PS00463">
    <property type="entry name" value="ZN2_CY6_FUNGAL_1"/>
    <property type="match status" value="1"/>
</dbReference>
<gene>
    <name evidence="8" type="ORF">CPC735_011720</name>
</gene>
<dbReference type="InterPro" id="IPR021858">
    <property type="entry name" value="Fun_TF"/>
</dbReference>
<dbReference type="PANTHER" id="PTHR37534:SF47">
    <property type="entry name" value="ZN(2)-C6 FUNGAL-TYPE DOMAIN-CONTAINING PROTEIN"/>
    <property type="match status" value="1"/>
</dbReference>
<organism evidence="8 9">
    <name type="scientific">Coccidioides posadasii (strain C735)</name>
    <name type="common">Valley fever fungus</name>
    <dbReference type="NCBI Taxonomy" id="222929"/>
    <lineage>
        <taxon>Eukaryota</taxon>
        <taxon>Fungi</taxon>
        <taxon>Dikarya</taxon>
        <taxon>Ascomycota</taxon>
        <taxon>Pezizomycotina</taxon>
        <taxon>Eurotiomycetes</taxon>
        <taxon>Eurotiomycetidae</taxon>
        <taxon>Onygenales</taxon>
        <taxon>Onygenaceae</taxon>
        <taxon>Coccidioides</taxon>
    </lineage>
</organism>
<feature type="compositionally biased region" description="Low complexity" evidence="6">
    <location>
        <begin position="139"/>
        <end position="151"/>
    </location>
</feature>
<feature type="compositionally biased region" description="Low complexity" evidence="6">
    <location>
        <begin position="23"/>
        <end position="34"/>
    </location>
</feature>
<dbReference type="Proteomes" id="UP000009084">
    <property type="component" value="Unassembled WGS sequence"/>
</dbReference>
<keyword evidence="2" id="KW-0805">Transcription regulation</keyword>
<dbReference type="SMART" id="SM00066">
    <property type="entry name" value="GAL4"/>
    <property type="match status" value="1"/>
</dbReference>
<dbReference type="AlphaFoldDB" id="C5NZG1"/>
<sequence length="766" mass="85184">MEVIRTPPAAPLSDVSPNNISAAAAATSRSPTRIGAAPSKAPGTSTKKGTADGSAGVKPKQSKSRNGCVTCKSKRLKCDETKPICRQCQKRNVTCGGYKKDFKWRPFEESSFANKVSSKGKKVIPLPRASSLSPTNQISNTSSSPRSPGSPTWQIRSSDAQNDSPLLHSASPSNPDIVFPSPSDVLLQMPSPHEPALEGQDRILPPSPLEFPLGQSPNSRDDHLSDTHTIHTPNASFDGQQYGSFFPPYMNGEDGEIEEVVRQTDLWGDPVSPSMISRALFNLTMPVEPKFSSGSSEMLLMRFDRRTCGILSVKDGISENPWRTLVWPLAKESPALYHAICSLAAFHCSKEDPQLKVYGMDHMRESVRALAMNIRTMRTDAALATTLALAFAESWDRHISNGVQHLRGAKVLVTQAMENQRQLSARRSDFARLRFLYNTWVYTAVLARLTSLEETGFDDFPLLPEPLPHTRVHEIDPLLGCAATLFPLIGQVANLVRKVCSTKTNSIAIISQAIELKTLIEQWEPPKYFEPPEDPTSDVQHSYQTAQAYRWATLLHLHLAVPEIPSEPASELAKRVLVLLATVPLSSRAIVVQIFPLLAASCEVDNEEDRTWVRERWAAMQNRLMIGNIDRCLEVIHAVWSRRDEYNLTKLRGQQVSYVIPLDPTRRGNIQQGSAIDDDYPEALDLFDDQGRRQSVPDISNLSFGSPILSSPIPVPVRKGSMHMPLEGLEFEKTVRGKLHWLGVMRDWNWEGKYQITPCFMQTDLN</sequence>
<name>C5NZG1_COCP7</name>
<dbReference type="GO" id="GO:0005634">
    <property type="term" value="C:nucleus"/>
    <property type="evidence" value="ECO:0007669"/>
    <property type="project" value="UniProtKB-SubCell"/>
</dbReference>
<proteinExistence type="predicted"/>
<evidence type="ECO:0000256" key="4">
    <source>
        <dbReference type="ARBA" id="ARBA00023163"/>
    </source>
</evidence>
<dbReference type="PROSITE" id="PS50048">
    <property type="entry name" value="ZN2_CY6_FUNGAL_2"/>
    <property type="match status" value="1"/>
</dbReference>
<feature type="domain" description="Zn(2)-C6 fungal-type" evidence="7">
    <location>
        <begin position="67"/>
        <end position="95"/>
    </location>
</feature>
<keyword evidence="5" id="KW-0539">Nucleus</keyword>
<feature type="region of interest" description="Disordered" evidence="6">
    <location>
        <begin position="23"/>
        <end position="66"/>
    </location>
</feature>
<feature type="compositionally biased region" description="Polar residues" evidence="6">
    <location>
        <begin position="152"/>
        <end position="174"/>
    </location>
</feature>
<protein>
    <submittedName>
        <fullName evidence="8">Fungal Zn binuclear cluster domain containing protein</fullName>
    </submittedName>
</protein>
<keyword evidence="3" id="KW-0238">DNA-binding</keyword>
<dbReference type="OrthoDB" id="3886144at2759"/>
<evidence type="ECO:0000256" key="3">
    <source>
        <dbReference type="ARBA" id="ARBA00023125"/>
    </source>
</evidence>
<dbReference type="SUPFAM" id="SSF57701">
    <property type="entry name" value="Zn2/Cys6 DNA-binding domain"/>
    <property type="match status" value="1"/>
</dbReference>
<feature type="compositionally biased region" description="Basic and acidic residues" evidence="6">
    <location>
        <begin position="219"/>
        <end position="229"/>
    </location>
</feature>
<evidence type="ECO:0000313" key="8">
    <source>
        <dbReference type="EMBL" id="EER29854.1"/>
    </source>
</evidence>
<dbReference type="GO" id="GO:0000976">
    <property type="term" value="F:transcription cis-regulatory region binding"/>
    <property type="evidence" value="ECO:0007669"/>
    <property type="project" value="TreeGrafter"/>
</dbReference>
<evidence type="ECO:0000259" key="7">
    <source>
        <dbReference type="PROSITE" id="PS50048"/>
    </source>
</evidence>
<comment type="caution">
    <text evidence="8">The sequence shown here is derived from an EMBL/GenBank/DDBJ whole genome shotgun (WGS) entry which is preliminary data.</text>
</comment>
<dbReference type="InterPro" id="IPR001138">
    <property type="entry name" value="Zn2Cys6_DnaBD"/>
</dbReference>
<dbReference type="Pfam" id="PF11951">
    <property type="entry name" value="Fungal_trans_2"/>
    <property type="match status" value="1"/>
</dbReference>
<evidence type="ECO:0000256" key="2">
    <source>
        <dbReference type="ARBA" id="ARBA00023015"/>
    </source>
</evidence>